<protein>
    <recommendedName>
        <fullName evidence="8">Nucleotide sugar dehydrogenase</fullName>
    </recommendedName>
</protein>
<dbReference type="Pfam" id="PF00984">
    <property type="entry name" value="UDPG_MGDP_dh"/>
    <property type="match status" value="1"/>
</dbReference>
<sequence>MDSLPIDDVMQEIRAAFPTQNRSLTLDPFGQSDKPSQETTPPRTPTFFTEAERLQSLNAVRSDRIDENEEPFVAVIGCGYVGTQLIGSFSRHYDVLGFDVSKEQLRRLEGEFGGEESRVSFTLDPRDLSRATHFLISVPTLLQADKTIDTSYVRSALTNVRRYARPGSTVVIESSVAIGMTRQLLGPLAQEKGFFAGMSPERVDPGRTDPPMKSIPKVISGLDDVVPGSLAAITRLYSRVFDSIVPVSTPETAEMTKLYENCQRMIAITYANEMADACIGHGIDPYEVCRAASTKPFGYTPFTPGLGVGGHCIPVNPYYLMANSSFPLLKMATETMWQRPEKIGQRALDALFRETPHDASTQTPIKGESLHLSDKPTSEHVEASSHAQHSNKSSSLFRPRVLVVGVGFKAGQSHLSNSPGLKLIQTLADSQRVDVMFADALVEQTAIPNIPRLDMNDWNKSSLEGFDMIIVAFKQTGMDFKILDEVQNVRIEMWCP</sequence>
<feature type="compositionally biased region" description="Low complexity" evidence="3">
    <location>
        <begin position="384"/>
        <end position="393"/>
    </location>
</feature>
<dbReference type="InterPro" id="IPR036291">
    <property type="entry name" value="NAD(P)-bd_dom_sf"/>
</dbReference>
<feature type="compositionally biased region" description="Basic and acidic residues" evidence="3">
    <location>
        <begin position="368"/>
        <end position="383"/>
    </location>
</feature>
<evidence type="ECO:0000256" key="1">
    <source>
        <dbReference type="ARBA" id="ARBA00006601"/>
    </source>
</evidence>
<dbReference type="InterPro" id="IPR028359">
    <property type="entry name" value="UDP_ManNAc/GlcNAc_DH"/>
</dbReference>
<dbReference type="Gene3D" id="3.40.50.720">
    <property type="entry name" value="NAD(P)-binding Rossmann-like Domain"/>
    <property type="match status" value="3"/>
</dbReference>
<evidence type="ECO:0000256" key="2">
    <source>
        <dbReference type="PIRNR" id="PIRNR000124"/>
    </source>
</evidence>
<dbReference type="SUPFAM" id="SSF51735">
    <property type="entry name" value="NAD(P)-binding Rossmann-fold domains"/>
    <property type="match status" value="1"/>
</dbReference>
<proteinExistence type="inferred from homology"/>
<evidence type="ECO:0000313" key="6">
    <source>
        <dbReference type="EMBL" id="KAK6949762.1"/>
    </source>
</evidence>
<dbReference type="InterPro" id="IPR001732">
    <property type="entry name" value="UDP-Glc/GDP-Man_DH_N"/>
</dbReference>
<feature type="region of interest" description="Disordered" evidence="3">
    <location>
        <begin position="21"/>
        <end position="44"/>
    </location>
</feature>
<dbReference type="Pfam" id="PF03721">
    <property type="entry name" value="UDPG_MGDP_dh_N"/>
    <property type="match status" value="1"/>
</dbReference>
<name>A0AAX6MC42_9PEZI</name>
<dbReference type="PIRSF" id="PIRSF000124">
    <property type="entry name" value="UDPglc_GDPman_dh"/>
    <property type="match status" value="1"/>
</dbReference>
<dbReference type="GO" id="GO:0051287">
    <property type="term" value="F:NAD binding"/>
    <property type="evidence" value="ECO:0007669"/>
    <property type="project" value="InterPro"/>
</dbReference>
<dbReference type="SUPFAM" id="SSF48179">
    <property type="entry name" value="6-phosphogluconate dehydrogenase C-terminal domain-like"/>
    <property type="match status" value="1"/>
</dbReference>
<dbReference type="AlphaFoldDB" id="A0AAX6MC42"/>
<feature type="domain" description="UDP-glucose/GDP-mannose dehydrogenase dimerisation" evidence="4">
    <location>
        <begin position="251"/>
        <end position="324"/>
    </location>
</feature>
<feature type="domain" description="UDP-glucose/GDP-mannose dehydrogenase N-terminal" evidence="5">
    <location>
        <begin position="73"/>
        <end position="224"/>
    </location>
</feature>
<evidence type="ECO:0000313" key="7">
    <source>
        <dbReference type="Proteomes" id="UP001369815"/>
    </source>
</evidence>
<dbReference type="PIRSF" id="PIRSF500136">
    <property type="entry name" value="UDP_ManNAc_DH"/>
    <property type="match status" value="1"/>
</dbReference>
<accession>A0AAX6MC42</accession>
<gene>
    <name evidence="6" type="ORF">Daesc_008083</name>
</gene>
<dbReference type="PANTHER" id="PTHR43491">
    <property type="entry name" value="UDP-N-ACETYL-D-MANNOSAMINE DEHYDROGENASE"/>
    <property type="match status" value="1"/>
</dbReference>
<reference evidence="6 7" key="1">
    <citation type="journal article" date="2024" name="Front Chem Biol">
        <title>Unveiling the potential of Daldinia eschscholtzii MFLUCC 19-0629 through bioactivity and bioinformatics studies for enhanced sustainable agriculture production.</title>
        <authorList>
            <person name="Brooks S."/>
            <person name="Weaver J.A."/>
            <person name="Klomchit A."/>
            <person name="Alharthi S.A."/>
            <person name="Onlamun T."/>
            <person name="Nurani R."/>
            <person name="Vong T.K."/>
            <person name="Alberti F."/>
            <person name="Greco C."/>
        </authorList>
    </citation>
    <scope>NUCLEOTIDE SEQUENCE [LARGE SCALE GENOMIC DNA]</scope>
    <source>
        <strain evidence="6">MFLUCC 19-0629</strain>
    </source>
</reference>
<keyword evidence="7" id="KW-1185">Reference proteome</keyword>
<dbReference type="PANTHER" id="PTHR43491:SF2">
    <property type="entry name" value="UDP-N-ACETYL-D-MANNOSAMINE DEHYDROGENASE"/>
    <property type="match status" value="1"/>
</dbReference>
<evidence type="ECO:0000259" key="5">
    <source>
        <dbReference type="Pfam" id="PF03721"/>
    </source>
</evidence>
<dbReference type="NCBIfam" id="TIGR03026">
    <property type="entry name" value="NDP-sugDHase"/>
    <property type="match status" value="1"/>
</dbReference>
<dbReference type="GO" id="GO:0016628">
    <property type="term" value="F:oxidoreductase activity, acting on the CH-CH group of donors, NAD or NADP as acceptor"/>
    <property type="evidence" value="ECO:0007669"/>
    <property type="project" value="InterPro"/>
</dbReference>
<evidence type="ECO:0000256" key="3">
    <source>
        <dbReference type="SAM" id="MobiDB-lite"/>
    </source>
</evidence>
<dbReference type="SUPFAM" id="SSF52413">
    <property type="entry name" value="UDP-glucose/GDP-mannose dehydrogenase C-terminal domain"/>
    <property type="match status" value="1"/>
</dbReference>
<comment type="caution">
    <text evidence="6">The sequence shown here is derived from an EMBL/GenBank/DDBJ whole genome shotgun (WGS) entry which is preliminary data.</text>
</comment>
<dbReference type="Proteomes" id="UP001369815">
    <property type="component" value="Unassembled WGS sequence"/>
</dbReference>
<feature type="region of interest" description="Disordered" evidence="3">
    <location>
        <begin position="357"/>
        <end position="393"/>
    </location>
</feature>
<dbReference type="EMBL" id="JBANMG010000008">
    <property type="protein sequence ID" value="KAK6949762.1"/>
    <property type="molecule type" value="Genomic_DNA"/>
</dbReference>
<evidence type="ECO:0000259" key="4">
    <source>
        <dbReference type="Pfam" id="PF00984"/>
    </source>
</evidence>
<dbReference type="GO" id="GO:0000271">
    <property type="term" value="P:polysaccharide biosynthetic process"/>
    <property type="evidence" value="ECO:0007669"/>
    <property type="project" value="InterPro"/>
</dbReference>
<dbReference type="InterPro" id="IPR008927">
    <property type="entry name" value="6-PGluconate_DH-like_C_sf"/>
</dbReference>
<dbReference type="InterPro" id="IPR036220">
    <property type="entry name" value="UDP-Glc/GDP-Man_DH_C_sf"/>
</dbReference>
<organism evidence="6 7">
    <name type="scientific">Daldinia eschscholtzii</name>
    <dbReference type="NCBI Taxonomy" id="292717"/>
    <lineage>
        <taxon>Eukaryota</taxon>
        <taxon>Fungi</taxon>
        <taxon>Dikarya</taxon>
        <taxon>Ascomycota</taxon>
        <taxon>Pezizomycotina</taxon>
        <taxon>Sordariomycetes</taxon>
        <taxon>Xylariomycetidae</taxon>
        <taxon>Xylariales</taxon>
        <taxon>Hypoxylaceae</taxon>
        <taxon>Daldinia</taxon>
    </lineage>
</organism>
<dbReference type="GO" id="GO:0016616">
    <property type="term" value="F:oxidoreductase activity, acting on the CH-OH group of donors, NAD or NADP as acceptor"/>
    <property type="evidence" value="ECO:0007669"/>
    <property type="project" value="InterPro"/>
</dbReference>
<comment type="similarity">
    <text evidence="1 2">Belongs to the UDP-glucose/GDP-mannose dehydrogenase family.</text>
</comment>
<dbReference type="InterPro" id="IPR014026">
    <property type="entry name" value="UDP-Glc/GDP-Man_DH_dimer"/>
</dbReference>
<evidence type="ECO:0008006" key="8">
    <source>
        <dbReference type="Google" id="ProtNLM"/>
    </source>
</evidence>
<dbReference type="InterPro" id="IPR017476">
    <property type="entry name" value="UDP-Glc/GDP-Man"/>
</dbReference>